<comment type="similarity">
    <text evidence="1">Belongs to the methyltransferase superfamily. LaeA methyltransferase family.</text>
</comment>
<gene>
    <name evidence="3" type="ORF">FUG_LOCUS145335</name>
    <name evidence="2" type="ORF">MDCFG202_LOCUS570522</name>
</gene>
<evidence type="ECO:0008006" key="4">
    <source>
        <dbReference type="Google" id="ProtNLM"/>
    </source>
</evidence>
<evidence type="ECO:0000256" key="1">
    <source>
        <dbReference type="ARBA" id="ARBA00038158"/>
    </source>
</evidence>
<proteinExistence type="inferred from homology"/>
<protein>
    <recommendedName>
        <fullName evidence="4">Methyltransferase</fullName>
    </recommendedName>
</protein>
<dbReference type="AlphaFoldDB" id="A0A4E9D7L3"/>
<dbReference type="SUPFAM" id="SSF53335">
    <property type="entry name" value="S-adenosyl-L-methionine-dependent methyltransferases"/>
    <property type="match status" value="1"/>
</dbReference>
<dbReference type="PANTHER" id="PTHR43591">
    <property type="entry name" value="METHYLTRANSFERASE"/>
    <property type="match status" value="1"/>
</dbReference>
<dbReference type="EMBL" id="CAJPIJ010000190">
    <property type="protein sequence ID" value="CAG2008867.1"/>
    <property type="molecule type" value="Genomic_DNA"/>
</dbReference>
<evidence type="ECO:0000313" key="2">
    <source>
        <dbReference type="EMBL" id="CAG2008867.1"/>
    </source>
</evidence>
<evidence type="ECO:0000313" key="3">
    <source>
        <dbReference type="EMBL" id="VIO55148.1"/>
    </source>
</evidence>
<accession>A0A4E9D7L3</accession>
<name>A0A4E9D7L3_GIBZA</name>
<organism evidence="3">
    <name type="scientific">Gibberella zeae</name>
    <name type="common">Wheat head blight fungus</name>
    <name type="synonym">Fusarium graminearum</name>
    <dbReference type="NCBI Taxonomy" id="5518"/>
    <lineage>
        <taxon>Eukaryota</taxon>
        <taxon>Fungi</taxon>
        <taxon>Dikarya</taxon>
        <taxon>Ascomycota</taxon>
        <taxon>Pezizomycotina</taxon>
        <taxon>Sordariomycetes</taxon>
        <taxon>Hypocreomycetidae</taxon>
        <taxon>Hypocreales</taxon>
        <taxon>Nectriaceae</taxon>
        <taxon>Fusarium</taxon>
    </lineage>
</organism>
<reference evidence="3" key="1">
    <citation type="submission" date="2019-04" db="EMBL/GenBank/DDBJ databases">
        <authorList>
            <person name="Melise S."/>
            <person name="Noan J."/>
            <person name="Okalmin O."/>
        </authorList>
    </citation>
    <scope>NUCLEOTIDE SEQUENCE</scope>
    <source>
        <strain evidence="3">FN9</strain>
    </source>
</reference>
<dbReference type="GO" id="GO:0008168">
    <property type="term" value="F:methyltransferase activity"/>
    <property type="evidence" value="ECO:0007669"/>
    <property type="project" value="TreeGrafter"/>
</dbReference>
<dbReference type="CDD" id="cd02440">
    <property type="entry name" value="AdoMet_MTases"/>
    <property type="match status" value="1"/>
</dbReference>
<dbReference type="EMBL" id="CAAKMV010000111">
    <property type="protein sequence ID" value="VIO55148.1"/>
    <property type="molecule type" value="Genomic_DNA"/>
</dbReference>
<dbReference type="PANTHER" id="PTHR43591:SF10">
    <property type="entry name" value="ABC TRANSMEMBRANE TYPE-1 DOMAIN-CONTAINING PROTEIN-RELATED"/>
    <property type="match status" value="1"/>
</dbReference>
<dbReference type="Pfam" id="PF13489">
    <property type="entry name" value="Methyltransf_23"/>
    <property type="match status" value="1"/>
</dbReference>
<reference evidence="2" key="2">
    <citation type="submission" date="2021-03" db="EMBL/GenBank/DDBJ databases">
        <authorList>
            <person name="Alouane T."/>
            <person name="Langin T."/>
            <person name="Bonhomme L."/>
        </authorList>
    </citation>
    <scope>NUCLEOTIDE SEQUENCE</scope>
    <source>
        <strain evidence="2">MDC_Fg202</strain>
    </source>
</reference>
<dbReference type="Proteomes" id="UP000746612">
    <property type="component" value="Unassembled WGS sequence"/>
</dbReference>
<dbReference type="InterPro" id="IPR029063">
    <property type="entry name" value="SAM-dependent_MTases_sf"/>
</dbReference>
<dbReference type="Gene3D" id="3.40.50.150">
    <property type="entry name" value="Vaccinia Virus protein VP39"/>
    <property type="match status" value="1"/>
</dbReference>
<sequence length="368" mass="41955">MSCSPPPRRVTCFQRSFSSLCVTMAAQIETDPALDPGNETDISAESDIESTASITSSIFENHYFQGRSYANPKYGKHWAPNDEEQLEALDLIHHWLTLMLDDKLFLPPIGDNTQKILDVGTGTGIWAINIADEFPSAQVIATDITPSQPSFVPPNVEFQIDDATMDWTFEPESFDFIHIRWLQGTIDDWDKFYSQVYKSLKPGGWFQHMEPDLQMYAQNPEVNVDDKQYTPHTPFKSTTTDWPCSIYTRWANVFKKVGEKTNRTLDFSNQKLEKLAKAANFTNVTYQSHKIPVGRWPKDKKKKELGTFVGLAFSQALDGFIKLPLCGILQWSPEEMQMFAVEMRQSIMDLKTQTLGYVFSVYGQKPEA</sequence>